<evidence type="ECO:0000256" key="2">
    <source>
        <dbReference type="ARBA" id="ARBA00010617"/>
    </source>
</evidence>
<protein>
    <submittedName>
        <fullName evidence="10">Cytochrome protein</fullName>
    </submittedName>
</protein>
<dbReference type="GO" id="GO:0016705">
    <property type="term" value="F:oxidoreductase activity, acting on paired donors, with incorporation or reduction of molecular oxygen"/>
    <property type="evidence" value="ECO:0007669"/>
    <property type="project" value="InterPro"/>
</dbReference>
<dbReference type="EMBL" id="KZ824637">
    <property type="protein sequence ID" value="RAK78417.1"/>
    <property type="molecule type" value="Genomic_DNA"/>
</dbReference>
<evidence type="ECO:0000313" key="11">
    <source>
        <dbReference type="Proteomes" id="UP000249789"/>
    </source>
</evidence>
<keyword evidence="4 8" id="KW-0479">Metal-binding</keyword>
<dbReference type="GO" id="GO:0004497">
    <property type="term" value="F:monooxygenase activity"/>
    <property type="evidence" value="ECO:0007669"/>
    <property type="project" value="UniProtKB-KW"/>
</dbReference>
<evidence type="ECO:0000256" key="4">
    <source>
        <dbReference type="ARBA" id="ARBA00022723"/>
    </source>
</evidence>
<evidence type="ECO:0000256" key="6">
    <source>
        <dbReference type="ARBA" id="ARBA00023004"/>
    </source>
</evidence>
<dbReference type="AlphaFoldDB" id="A0A8G1RTF9"/>
<name>A0A8G1RTF9_9EURO</name>
<dbReference type="PROSITE" id="PS00086">
    <property type="entry name" value="CYTOCHROME_P450"/>
    <property type="match status" value="1"/>
</dbReference>
<dbReference type="RefSeq" id="XP_040802427.1">
    <property type="nucleotide sequence ID" value="XM_040949251.1"/>
</dbReference>
<keyword evidence="3 8" id="KW-0349">Heme</keyword>
<dbReference type="InterPro" id="IPR001128">
    <property type="entry name" value="Cyt_P450"/>
</dbReference>
<dbReference type="InterPro" id="IPR017972">
    <property type="entry name" value="Cyt_P450_CS"/>
</dbReference>
<evidence type="ECO:0000256" key="7">
    <source>
        <dbReference type="ARBA" id="ARBA00023033"/>
    </source>
</evidence>
<dbReference type="Proteomes" id="UP000249789">
    <property type="component" value="Unassembled WGS sequence"/>
</dbReference>
<dbReference type="PRINTS" id="PR00463">
    <property type="entry name" value="EP450I"/>
</dbReference>
<dbReference type="Gene3D" id="1.10.630.10">
    <property type="entry name" value="Cytochrome P450"/>
    <property type="match status" value="1"/>
</dbReference>
<evidence type="ECO:0000256" key="8">
    <source>
        <dbReference type="PIRSR" id="PIRSR602401-1"/>
    </source>
</evidence>
<evidence type="ECO:0000256" key="9">
    <source>
        <dbReference type="RuleBase" id="RU000461"/>
    </source>
</evidence>
<dbReference type="SUPFAM" id="SSF48264">
    <property type="entry name" value="Cytochrome P450"/>
    <property type="match status" value="1"/>
</dbReference>
<keyword evidence="6 8" id="KW-0408">Iron</keyword>
<dbReference type="OrthoDB" id="3945418at2759"/>
<dbReference type="InterPro" id="IPR050121">
    <property type="entry name" value="Cytochrome_P450_monoxygenase"/>
</dbReference>
<gene>
    <name evidence="10" type="ORF">BO72DRAFT_507214</name>
</gene>
<feature type="binding site" description="axial binding residue" evidence="8">
    <location>
        <position position="450"/>
    </location>
    <ligand>
        <name>heme</name>
        <dbReference type="ChEBI" id="CHEBI:30413"/>
    </ligand>
    <ligandPart>
        <name>Fe</name>
        <dbReference type="ChEBI" id="CHEBI:18248"/>
    </ligandPart>
</feature>
<accession>A0A8G1RTF9</accession>
<evidence type="ECO:0000256" key="1">
    <source>
        <dbReference type="ARBA" id="ARBA00001971"/>
    </source>
</evidence>
<dbReference type="CDD" id="cd11062">
    <property type="entry name" value="CYP58-like"/>
    <property type="match status" value="1"/>
</dbReference>
<comment type="similarity">
    <text evidence="2 9">Belongs to the cytochrome P450 family.</text>
</comment>
<comment type="cofactor">
    <cofactor evidence="1 8">
        <name>heme</name>
        <dbReference type="ChEBI" id="CHEBI:30413"/>
    </cofactor>
</comment>
<sequence length="511" mass="57676">MATLAALGCGVTLYFIARSIYRLYFHPLRKIPGPKLAAITHAYEFYYNVIKGGLFIWEIERMHEVYGWQILLTESGPIVRVGPRTVHIRDPDYYEEIYASRARKREKDPVTVARFGLEGSGFSSITDEDHRPRRAPLDKFFSKQAISNIEYLIHESLDKLVHSLRNAYESHKVVHLDAGFAALTADVIHVYAFGFNPGNLDQEGFNAGVRDGINALFQMGHLTYFFPWIQTLIDALPLNVLRQVSAPAYALARQKKDLYECGLAALKASHITSKLEKPTLIEAIAGPKVPEHLKTPQRLMNDGFALTIGGTETTARSLAVGMYHLIDRPEILSKLREELKQVMPTPDSRPTWNELEKLPYMAGVVNETLRLSTGIASFSPRVVPTEALQYKGHTIPPGTPIGQTHYFILMDPHIFPDPHAFEPERWIRAAAAGNRLDRYLVNFSKGSRMCVGLNLAYAELYLVIAALVRRFEMELYETPRSTIELKRDFGTPYPEEGHLKVQVLVTGLITE</sequence>
<dbReference type="PANTHER" id="PTHR24305">
    <property type="entry name" value="CYTOCHROME P450"/>
    <property type="match status" value="1"/>
</dbReference>
<dbReference type="GO" id="GO:0005506">
    <property type="term" value="F:iron ion binding"/>
    <property type="evidence" value="ECO:0007669"/>
    <property type="project" value="InterPro"/>
</dbReference>
<dbReference type="InterPro" id="IPR036396">
    <property type="entry name" value="Cyt_P450_sf"/>
</dbReference>
<reference evidence="10 11" key="1">
    <citation type="submission" date="2018-02" db="EMBL/GenBank/DDBJ databases">
        <title>The genomes of Aspergillus section Nigri reveals drivers in fungal speciation.</title>
        <authorList>
            <consortium name="DOE Joint Genome Institute"/>
            <person name="Vesth T.C."/>
            <person name="Nybo J."/>
            <person name="Theobald S."/>
            <person name="Brandl J."/>
            <person name="Frisvad J.C."/>
            <person name="Nielsen K.F."/>
            <person name="Lyhne E.K."/>
            <person name="Kogle M.E."/>
            <person name="Kuo A."/>
            <person name="Riley R."/>
            <person name="Clum A."/>
            <person name="Nolan M."/>
            <person name="Lipzen A."/>
            <person name="Salamov A."/>
            <person name="Henrissat B."/>
            <person name="Wiebenga A."/>
            <person name="De vries R.P."/>
            <person name="Grigoriev I.V."/>
            <person name="Mortensen U.H."/>
            <person name="Andersen M.R."/>
            <person name="Baker S.E."/>
        </authorList>
    </citation>
    <scope>NUCLEOTIDE SEQUENCE [LARGE SCALE GENOMIC DNA]</scope>
    <source>
        <strain evidence="10 11">CBS 313.89</strain>
    </source>
</reference>
<evidence type="ECO:0000256" key="3">
    <source>
        <dbReference type="ARBA" id="ARBA00022617"/>
    </source>
</evidence>
<dbReference type="PANTHER" id="PTHR24305:SF157">
    <property type="entry name" value="N-ACETYLTRYPTOPHAN 6-HYDROXYLASE IVOC-RELATED"/>
    <property type="match status" value="1"/>
</dbReference>
<organism evidence="10 11">
    <name type="scientific">Aspergillus fijiensis CBS 313.89</name>
    <dbReference type="NCBI Taxonomy" id="1448319"/>
    <lineage>
        <taxon>Eukaryota</taxon>
        <taxon>Fungi</taxon>
        <taxon>Dikarya</taxon>
        <taxon>Ascomycota</taxon>
        <taxon>Pezizomycotina</taxon>
        <taxon>Eurotiomycetes</taxon>
        <taxon>Eurotiomycetidae</taxon>
        <taxon>Eurotiales</taxon>
        <taxon>Aspergillaceae</taxon>
        <taxon>Aspergillus</taxon>
    </lineage>
</organism>
<keyword evidence="7 9" id="KW-0503">Monooxygenase</keyword>
<dbReference type="GeneID" id="63866584"/>
<dbReference type="VEuPathDB" id="FungiDB:BO72DRAFT_507214"/>
<dbReference type="GO" id="GO:0020037">
    <property type="term" value="F:heme binding"/>
    <property type="evidence" value="ECO:0007669"/>
    <property type="project" value="InterPro"/>
</dbReference>
<keyword evidence="11" id="KW-1185">Reference proteome</keyword>
<keyword evidence="5 9" id="KW-0560">Oxidoreductase</keyword>
<evidence type="ECO:0000256" key="5">
    <source>
        <dbReference type="ARBA" id="ARBA00023002"/>
    </source>
</evidence>
<proteinExistence type="inferred from homology"/>
<dbReference type="InterPro" id="IPR002401">
    <property type="entry name" value="Cyt_P450_E_grp-I"/>
</dbReference>
<dbReference type="PRINTS" id="PR00385">
    <property type="entry name" value="P450"/>
</dbReference>
<dbReference type="Pfam" id="PF00067">
    <property type="entry name" value="p450"/>
    <property type="match status" value="1"/>
</dbReference>
<evidence type="ECO:0000313" key="10">
    <source>
        <dbReference type="EMBL" id="RAK78417.1"/>
    </source>
</evidence>